<evidence type="ECO:0008006" key="6">
    <source>
        <dbReference type="Google" id="ProtNLM"/>
    </source>
</evidence>
<evidence type="ECO:0000256" key="1">
    <source>
        <dbReference type="ARBA" id="ARBA00022723"/>
    </source>
</evidence>
<dbReference type="FunCoup" id="L0P7U7">
    <property type="interactions" value="159"/>
</dbReference>
<evidence type="ECO:0000313" key="4">
    <source>
        <dbReference type="EMBL" id="CCJ28297.1"/>
    </source>
</evidence>
<dbReference type="STRING" id="1209962.L0P7U7"/>
<dbReference type="CDD" id="cd00924">
    <property type="entry name" value="Cyt_c_Oxidase_Vb"/>
    <property type="match status" value="1"/>
</dbReference>
<protein>
    <recommendedName>
        <fullName evidence="6">Cytochrome c oxidase subunit 4, mitochondrial</fullName>
    </recommendedName>
</protein>
<reference evidence="4 5" key="1">
    <citation type="journal article" date="2012" name="MBio">
        <title>De novo assembly of the Pneumocystis jirovecii genome from a single bronchoalveolar lavage fluid specimen from a patient.</title>
        <authorList>
            <person name="Cisse O.H."/>
            <person name="Pagni M."/>
            <person name="Hauser P.M."/>
        </authorList>
    </citation>
    <scope>NUCLEOTIDE SEQUENCE [LARGE SCALE GENOMIC DNA]</scope>
    <source>
        <strain evidence="4 5">SE8</strain>
    </source>
</reference>
<evidence type="ECO:0000256" key="2">
    <source>
        <dbReference type="ARBA" id="ARBA00022833"/>
    </source>
</evidence>
<feature type="binding site" evidence="3">
    <location>
        <position position="117"/>
    </location>
    <ligand>
        <name>Zn(2+)</name>
        <dbReference type="ChEBI" id="CHEBI:29105"/>
    </ligand>
</feature>
<accession>L0P7U7</accession>
<comment type="caution">
    <text evidence="4">The sequence shown here is derived from an EMBL/GenBank/DDBJ whole genome shotgun (WGS) entry which is preliminary data.</text>
</comment>
<dbReference type="VEuPathDB" id="FungiDB:PNEJI1_003682"/>
<dbReference type="InterPro" id="IPR002124">
    <property type="entry name" value="Cyt_c_oxidase_su5b"/>
</dbReference>
<feature type="binding site" evidence="3">
    <location>
        <position position="125"/>
    </location>
    <ligand>
        <name>Zn(2+)</name>
        <dbReference type="ChEBI" id="CHEBI:29105"/>
    </ligand>
</feature>
<evidence type="ECO:0000313" key="5">
    <source>
        <dbReference type="Proteomes" id="UP000010422"/>
    </source>
</evidence>
<keyword evidence="1 3" id="KW-0479">Metal-binding</keyword>
<name>L0P7U7_PNEJI</name>
<dbReference type="Gene3D" id="2.60.11.10">
    <property type="entry name" value="Cytochrome c oxidase, subunit Vb"/>
    <property type="match status" value="1"/>
</dbReference>
<dbReference type="GO" id="GO:0045277">
    <property type="term" value="C:respiratory chain complex IV"/>
    <property type="evidence" value="ECO:0007669"/>
    <property type="project" value="InterPro"/>
</dbReference>
<dbReference type="InParanoid" id="L0P7U7"/>
<dbReference type="PANTHER" id="PTHR10122:SF0">
    <property type="entry name" value="CYTOCHROME C OXIDASE SUBUNIT 5B, ISOFORM A-RELATED"/>
    <property type="match status" value="1"/>
</dbReference>
<proteinExistence type="predicted"/>
<dbReference type="PANTHER" id="PTHR10122">
    <property type="entry name" value="CYTOCHROME C OXIDASE SUBUNIT 5B, MITOCHONDRIAL"/>
    <property type="match status" value="1"/>
</dbReference>
<dbReference type="GO" id="GO:0046872">
    <property type="term" value="F:metal ion binding"/>
    <property type="evidence" value="ECO:0007669"/>
    <property type="project" value="UniProtKB-KW"/>
</dbReference>
<dbReference type="AlphaFoldDB" id="L0P7U7"/>
<dbReference type="SUPFAM" id="SSF57802">
    <property type="entry name" value="Rubredoxin-like"/>
    <property type="match status" value="1"/>
</dbReference>
<dbReference type="GO" id="GO:0006123">
    <property type="term" value="P:mitochondrial electron transport, cytochrome c to oxygen"/>
    <property type="evidence" value="ECO:0007669"/>
    <property type="project" value="InterPro"/>
</dbReference>
<evidence type="ECO:0000256" key="3">
    <source>
        <dbReference type="PIRSR" id="PIRSR602124-2"/>
    </source>
</evidence>
<dbReference type="PROSITE" id="PS51359">
    <property type="entry name" value="COX5B_2"/>
    <property type="match status" value="1"/>
</dbReference>
<dbReference type="Pfam" id="PF01215">
    <property type="entry name" value="COX5B"/>
    <property type="match status" value="1"/>
</dbReference>
<feature type="binding site" evidence="3">
    <location>
        <position position="141"/>
    </location>
    <ligand>
        <name>Zn(2+)</name>
        <dbReference type="ChEBI" id="CHEBI:29105"/>
    </ligand>
</feature>
<sequence length="162" mass="18499">MITLKILRIHTRKNLCVFFQPKISILFSKTNITIYKTVERNFISKSYTKKDTLPSKPVEGRIPTILEQATGIEKFELLKKIAGEEAFDLEPLDASRMGTLKDPIIVKSLEKTRLIGCTGFPADSHNVLWFELSKDRQNSRCPECGNVYKLDFIGVENTSNHH</sequence>
<gene>
    <name evidence="4" type="ORF">PNEJI1_003682</name>
</gene>
<dbReference type="InterPro" id="IPR036972">
    <property type="entry name" value="Cyt_c_oxidase_su5b_sf"/>
</dbReference>
<dbReference type="Proteomes" id="UP000010422">
    <property type="component" value="Unassembled WGS sequence"/>
</dbReference>
<keyword evidence="2 3" id="KW-0862">Zinc</keyword>
<dbReference type="GO" id="GO:0005740">
    <property type="term" value="C:mitochondrial envelope"/>
    <property type="evidence" value="ECO:0007669"/>
    <property type="project" value="InterPro"/>
</dbReference>
<organism evidence="5">
    <name type="scientific">Pneumocystis jirovecii</name>
    <name type="common">Human pneumocystis pneumonia agent</name>
    <dbReference type="NCBI Taxonomy" id="42068"/>
    <lineage>
        <taxon>Eukaryota</taxon>
        <taxon>Fungi</taxon>
        <taxon>Dikarya</taxon>
        <taxon>Ascomycota</taxon>
        <taxon>Taphrinomycotina</taxon>
        <taxon>Pneumocystomycetes</taxon>
        <taxon>Pneumocystaceae</taxon>
        <taxon>Pneumocystis</taxon>
    </lineage>
</organism>
<dbReference type="EMBL" id="CAKM01000052">
    <property type="protein sequence ID" value="CCJ28297.1"/>
    <property type="molecule type" value="Genomic_DNA"/>
</dbReference>
<feature type="binding site" evidence="3">
    <location>
        <position position="144"/>
    </location>
    <ligand>
        <name>Zn(2+)</name>
        <dbReference type="ChEBI" id="CHEBI:29105"/>
    </ligand>
</feature>